<evidence type="ECO:0000313" key="3">
    <source>
        <dbReference type="EMBL" id="SDB25363.1"/>
    </source>
</evidence>
<dbReference type="OrthoDB" id="1792985at2"/>
<dbReference type="STRING" id="1159017.SAMN02927930_00987"/>
<feature type="region of interest" description="Disordered" evidence="1">
    <location>
        <begin position="330"/>
        <end position="381"/>
    </location>
</feature>
<organism evidence="3 4">
    <name type="scientific">Pseudidiomarina indica</name>
    <dbReference type="NCBI Taxonomy" id="1159017"/>
    <lineage>
        <taxon>Bacteria</taxon>
        <taxon>Pseudomonadati</taxon>
        <taxon>Pseudomonadota</taxon>
        <taxon>Gammaproteobacteria</taxon>
        <taxon>Alteromonadales</taxon>
        <taxon>Idiomarinaceae</taxon>
        <taxon>Pseudidiomarina</taxon>
    </lineage>
</organism>
<gene>
    <name evidence="3" type="ORF">SAMN02927930_00987</name>
</gene>
<dbReference type="AlphaFoldDB" id="A0A1G6BXI3"/>
<keyword evidence="4" id="KW-1185">Reference proteome</keyword>
<dbReference type="Proteomes" id="UP000199626">
    <property type="component" value="Unassembled WGS sequence"/>
</dbReference>
<dbReference type="RefSeq" id="WP_092592358.1">
    <property type="nucleotide sequence ID" value="NZ_FMXN01000004.1"/>
</dbReference>
<dbReference type="InterPro" id="IPR052563">
    <property type="entry name" value="FliK"/>
</dbReference>
<name>A0A1G6BXI3_9GAMM</name>
<dbReference type="Pfam" id="PF02120">
    <property type="entry name" value="Flg_hook"/>
    <property type="match status" value="1"/>
</dbReference>
<accession>A0A1G6BXI3</accession>
<sequence>MDLMKALNLTASTQAAGADVYPQAANTAPQGEFAALFAALQAQQPNALIKLPELVAEFDETAELEQLSPEQLEDLLALLLPQLEQGTPHDPLPQPEMIELGRGPAEEIIDPQPIVAPVVQVATPVITADTAAAAANGNLAPAATLANAMTASNAPAEHLADQPHGAVLASEHQNEHRGRAAAAVSAPVTPVMPQVEATTTTAPQLLADAPRPMPSHLHSQIVMVPSPVTSPATSSLSAPLTSSAWAGQLQQNMVTMVMRNQQEMTLRLHPAELGPLQIQLRVEDQQAQLMVFTHSHQVRGAVEQAMPLLRDALANQGIQLDDANVADHGEHFAQHHQQQQGQQQNQPTHPVENSISAENIDRASIATPASRPMNGQVDTYA</sequence>
<evidence type="ECO:0000259" key="2">
    <source>
        <dbReference type="Pfam" id="PF02120"/>
    </source>
</evidence>
<protein>
    <submittedName>
        <fullName evidence="3">Hook-length control protein FliK</fullName>
    </submittedName>
</protein>
<dbReference type="EMBL" id="FMXN01000004">
    <property type="protein sequence ID" value="SDB25363.1"/>
    <property type="molecule type" value="Genomic_DNA"/>
</dbReference>
<evidence type="ECO:0000256" key="1">
    <source>
        <dbReference type="SAM" id="MobiDB-lite"/>
    </source>
</evidence>
<proteinExistence type="predicted"/>
<reference evidence="4" key="1">
    <citation type="submission" date="2016-10" db="EMBL/GenBank/DDBJ databases">
        <authorList>
            <person name="Varghese N."/>
            <person name="Submissions S."/>
        </authorList>
    </citation>
    <scope>NUCLEOTIDE SEQUENCE [LARGE SCALE GENOMIC DNA]</scope>
    <source>
        <strain evidence="4">CGMCC 1.10824</strain>
    </source>
</reference>
<dbReference type="CDD" id="cd17470">
    <property type="entry name" value="T3SS_Flik_C"/>
    <property type="match status" value="1"/>
</dbReference>
<dbReference type="InterPro" id="IPR021136">
    <property type="entry name" value="Flagellar_hook_control-like_C"/>
</dbReference>
<evidence type="ECO:0000313" key="4">
    <source>
        <dbReference type="Proteomes" id="UP000199626"/>
    </source>
</evidence>
<dbReference type="PANTHER" id="PTHR37533:SF2">
    <property type="entry name" value="FLAGELLAR HOOK-LENGTH CONTROL PROTEIN"/>
    <property type="match status" value="1"/>
</dbReference>
<feature type="compositionally biased region" description="Low complexity" evidence="1">
    <location>
        <begin position="335"/>
        <end position="346"/>
    </location>
</feature>
<dbReference type="InterPro" id="IPR038610">
    <property type="entry name" value="FliK-like_C_sf"/>
</dbReference>
<dbReference type="PANTHER" id="PTHR37533">
    <property type="entry name" value="FLAGELLAR HOOK-LENGTH CONTROL PROTEIN"/>
    <property type="match status" value="1"/>
</dbReference>
<feature type="compositionally biased region" description="Polar residues" evidence="1">
    <location>
        <begin position="347"/>
        <end position="357"/>
    </location>
</feature>
<feature type="domain" description="Flagellar hook-length control protein-like C-terminal" evidence="2">
    <location>
        <begin position="251"/>
        <end position="330"/>
    </location>
</feature>
<dbReference type="Gene3D" id="3.30.750.140">
    <property type="match status" value="1"/>
</dbReference>